<dbReference type="InterPro" id="IPR041664">
    <property type="entry name" value="AAA_16"/>
</dbReference>
<dbReference type="Proteomes" id="UP000623608">
    <property type="component" value="Unassembled WGS sequence"/>
</dbReference>
<evidence type="ECO:0000313" key="2">
    <source>
        <dbReference type="EMBL" id="GIF25800.1"/>
    </source>
</evidence>
<protein>
    <recommendedName>
        <fullName evidence="1">Orc1-like AAA ATPase domain-containing protein</fullName>
    </recommendedName>
</protein>
<dbReference type="Gene3D" id="3.40.50.300">
    <property type="entry name" value="P-loop containing nucleotide triphosphate hydrolases"/>
    <property type="match status" value="1"/>
</dbReference>
<dbReference type="Pfam" id="PF13191">
    <property type="entry name" value="AAA_16"/>
    <property type="match status" value="1"/>
</dbReference>
<dbReference type="InterPro" id="IPR027417">
    <property type="entry name" value="P-loop_NTPase"/>
</dbReference>
<dbReference type="RefSeq" id="WP_203813618.1">
    <property type="nucleotide sequence ID" value="NZ_BOMY01000054.1"/>
</dbReference>
<proteinExistence type="predicted"/>
<dbReference type="SUPFAM" id="SSF52540">
    <property type="entry name" value="P-loop containing nucleoside triphosphate hydrolases"/>
    <property type="match status" value="1"/>
</dbReference>
<sequence length="210" mass="21878">MALAGRAAETPVVAGCVGEAVAGRASTLLVRGEPGIGKTSLVAAACAAAGDVETIWATCLPLTSMTSPLLPLRGALRRAGLDAGVTVVEFDAWLDHAAAERPVALVVDDLQWADQSSLDVLLYVIAGRPDRAVAVIATLRAGTGGDRLAGWLADVRRLPRVADLMLDRLDRVGTGEQLDLVRCGPGPDRRGGRIGGRSPAWRVHPGRIRA</sequence>
<gene>
    <name evidence="2" type="ORF">Ate02nite_85300</name>
</gene>
<reference evidence="2" key="1">
    <citation type="submission" date="2021-01" db="EMBL/GenBank/DDBJ databases">
        <title>Whole genome shotgun sequence of Actinoplanes tereljensis NBRC 105297.</title>
        <authorList>
            <person name="Komaki H."/>
            <person name="Tamura T."/>
        </authorList>
    </citation>
    <scope>NUCLEOTIDE SEQUENCE</scope>
    <source>
        <strain evidence="2">NBRC 105297</strain>
    </source>
</reference>
<dbReference type="AlphaFoldDB" id="A0A919NX14"/>
<dbReference type="EMBL" id="BOMY01000054">
    <property type="protein sequence ID" value="GIF25800.1"/>
    <property type="molecule type" value="Genomic_DNA"/>
</dbReference>
<organism evidence="2 3">
    <name type="scientific">Paractinoplanes tereljensis</name>
    <dbReference type="NCBI Taxonomy" id="571912"/>
    <lineage>
        <taxon>Bacteria</taxon>
        <taxon>Bacillati</taxon>
        <taxon>Actinomycetota</taxon>
        <taxon>Actinomycetes</taxon>
        <taxon>Micromonosporales</taxon>
        <taxon>Micromonosporaceae</taxon>
        <taxon>Paractinoplanes</taxon>
    </lineage>
</organism>
<name>A0A919NX14_9ACTN</name>
<keyword evidence="3" id="KW-1185">Reference proteome</keyword>
<feature type="domain" description="Orc1-like AAA ATPase" evidence="1">
    <location>
        <begin position="3"/>
        <end position="134"/>
    </location>
</feature>
<comment type="caution">
    <text evidence="2">The sequence shown here is derived from an EMBL/GenBank/DDBJ whole genome shotgun (WGS) entry which is preliminary data.</text>
</comment>
<evidence type="ECO:0000313" key="3">
    <source>
        <dbReference type="Proteomes" id="UP000623608"/>
    </source>
</evidence>
<evidence type="ECO:0000259" key="1">
    <source>
        <dbReference type="Pfam" id="PF13191"/>
    </source>
</evidence>
<accession>A0A919NX14</accession>